<dbReference type="Proteomes" id="UP001324533">
    <property type="component" value="Chromosome"/>
</dbReference>
<feature type="region of interest" description="Disordered" evidence="1">
    <location>
        <begin position="1"/>
        <end position="56"/>
    </location>
</feature>
<organism evidence="3 4">
    <name type="scientific">Microbacterium invictum</name>
    <dbReference type="NCBI Taxonomy" id="515415"/>
    <lineage>
        <taxon>Bacteria</taxon>
        <taxon>Bacillati</taxon>
        <taxon>Actinomycetota</taxon>
        <taxon>Actinomycetes</taxon>
        <taxon>Micrococcales</taxon>
        <taxon>Microbacteriaceae</taxon>
        <taxon>Microbacterium</taxon>
    </lineage>
</organism>
<protein>
    <submittedName>
        <fullName evidence="3">DUF6264 family protein</fullName>
    </submittedName>
</protein>
<dbReference type="InterPro" id="IPR046231">
    <property type="entry name" value="DUF6264"/>
</dbReference>
<evidence type="ECO:0000313" key="3">
    <source>
        <dbReference type="EMBL" id="WQB71751.1"/>
    </source>
</evidence>
<proteinExistence type="predicted"/>
<reference evidence="3 4" key="1">
    <citation type="submission" date="2023-06" db="EMBL/GenBank/DDBJ databases">
        <title>Rock-solubilizing bacteria, Microbacterium invictum, promotes re-establishment of vegetation in rocky wasteland by accelerating rock bio-weathering and reshaping soil bacterial community.</title>
        <authorList>
            <person name="Liu C."/>
        </authorList>
    </citation>
    <scope>NUCLEOTIDE SEQUENCE [LARGE SCALE GENOMIC DNA]</scope>
    <source>
        <strain evidence="3 4">X-18</strain>
    </source>
</reference>
<feature type="transmembrane region" description="Helical" evidence="2">
    <location>
        <begin position="72"/>
        <end position="93"/>
    </location>
</feature>
<dbReference type="EMBL" id="CP139779">
    <property type="protein sequence ID" value="WQB71751.1"/>
    <property type="molecule type" value="Genomic_DNA"/>
</dbReference>
<accession>A0ABZ0VEC7</accession>
<evidence type="ECO:0000256" key="1">
    <source>
        <dbReference type="SAM" id="MobiDB-lite"/>
    </source>
</evidence>
<keyword evidence="4" id="KW-1185">Reference proteome</keyword>
<dbReference type="RefSeq" id="WP_322411865.1">
    <property type="nucleotide sequence ID" value="NZ_CP139779.1"/>
</dbReference>
<keyword evidence="2" id="KW-0472">Membrane</keyword>
<dbReference type="Pfam" id="PF19779">
    <property type="entry name" value="DUF6264"/>
    <property type="match status" value="1"/>
</dbReference>
<feature type="transmembrane region" description="Helical" evidence="2">
    <location>
        <begin position="151"/>
        <end position="174"/>
    </location>
</feature>
<evidence type="ECO:0000256" key="2">
    <source>
        <dbReference type="SAM" id="Phobius"/>
    </source>
</evidence>
<keyword evidence="2" id="KW-1133">Transmembrane helix</keyword>
<keyword evidence="2" id="KW-0812">Transmembrane</keyword>
<sequence>MTDGSDPRPRPQYGEYATPEEQRARIQQPDVTVALETGASPSDAAADAPAQPTPKEAAPDVIAMRRRFFDRVLTIALLVYAVLSVATSIPALVDYTGYVQTLFEFMGITEAPAATVDGRPWGIAASLVLGVGLLLTATVSWMMLQRGKVAFWVPIAGGVVFNLLSGVLLMVPLLSAPALMGALLSQ</sequence>
<evidence type="ECO:0000313" key="4">
    <source>
        <dbReference type="Proteomes" id="UP001324533"/>
    </source>
</evidence>
<feature type="transmembrane region" description="Helical" evidence="2">
    <location>
        <begin position="121"/>
        <end position="144"/>
    </location>
</feature>
<gene>
    <name evidence="3" type="ORF">T9R20_07310</name>
</gene>
<feature type="compositionally biased region" description="Low complexity" evidence="1">
    <location>
        <begin position="39"/>
        <end position="50"/>
    </location>
</feature>
<name>A0ABZ0VEC7_9MICO</name>